<dbReference type="KEGG" id="senf:GJR95_31395"/>
<name>A0A6P1W2X6_9BACT</name>
<dbReference type="RefSeq" id="WP_162389647.1">
    <property type="nucleotide sequence ID" value="NZ_CP045997.1"/>
</dbReference>
<dbReference type="EMBL" id="CP045997">
    <property type="protein sequence ID" value="QHV99244.1"/>
    <property type="molecule type" value="Genomic_DNA"/>
</dbReference>
<sequence>METKSKVKNEGLANLLKETDELIKEIKAGDAYMVVNGKKIDFSEWVTLKEYAKRHNLESINVVTNWIRRGIIPAEDVREYSFLNNLRMIRDKEYKK</sequence>
<evidence type="ECO:0000313" key="1">
    <source>
        <dbReference type="EMBL" id="QHV99244.1"/>
    </source>
</evidence>
<keyword evidence="2" id="KW-1185">Reference proteome</keyword>
<dbReference type="Proteomes" id="UP000464577">
    <property type="component" value="Chromosome"/>
</dbReference>
<reference evidence="1 2" key="1">
    <citation type="submission" date="2019-11" db="EMBL/GenBank/DDBJ databases">
        <title>Spirosoma endbachense sp. nov., isolated from a natural salt meadow.</title>
        <authorList>
            <person name="Rojas J."/>
            <person name="Ambika Manirajan B."/>
            <person name="Ratering S."/>
            <person name="Suarez C."/>
            <person name="Geissler-Plaum R."/>
            <person name="Schnell S."/>
        </authorList>
    </citation>
    <scope>NUCLEOTIDE SEQUENCE [LARGE SCALE GENOMIC DNA]</scope>
    <source>
        <strain evidence="1 2">I-24</strain>
    </source>
</reference>
<organism evidence="1 2">
    <name type="scientific">Spirosoma endbachense</name>
    <dbReference type="NCBI Taxonomy" id="2666025"/>
    <lineage>
        <taxon>Bacteria</taxon>
        <taxon>Pseudomonadati</taxon>
        <taxon>Bacteroidota</taxon>
        <taxon>Cytophagia</taxon>
        <taxon>Cytophagales</taxon>
        <taxon>Cytophagaceae</taxon>
        <taxon>Spirosoma</taxon>
    </lineage>
</organism>
<evidence type="ECO:0000313" key="2">
    <source>
        <dbReference type="Proteomes" id="UP000464577"/>
    </source>
</evidence>
<dbReference type="AlphaFoldDB" id="A0A6P1W2X6"/>
<proteinExistence type="predicted"/>
<protein>
    <submittedName>
        <fullName evidence="1">Uncharacterized protein</fullName>
    </submittedName>
</protein>
<gene>
    <name evidence="1" type="ORF">GJR95_31395</name>
</gene>
<accession>A0A6P1W2X6</accession>